<dbReference type="EMBL" id="MFID01000003">
    <property type="protein sequence ID" value="OGF81858.1"/>
    <property type="molecule type" value="Genomic_DNA"/>
</dbReference>
<proteinExistence type="predicted"/>
<feature type="domain" description="Clp ATPase C-terminal" evidence="6">
    <location>
        <begin position="727"/>
        <end position="812"/>
    </location>
</feature>
<dbReference type="AlphaFoldDB" id="A0A1F5X1S7"/>
<evidence type="ECO:0000256" key="2">
    <source>
        <dbReference type="ARBA" id="ARBA00022840"/>
    </source>
</evidence>
<dbReference type="InterPro" id="IPR003593">
    <property type="entry name" value="AAA+_ATPase"/>
</dbReference>
<dbReference type="InterPro" id="IPR001270">
    <property type="entry name" value="ClpA/B"/>
</dbReference>
<dbReference type="SMART" id="SM00382">
    <property type="entry name" value="AAA"/>
    <property type="match status" value="2"/>
</dbReference>
<feature type="transmembrane region" description="Helical" evidence="4">
    <location>
        <begin position="27"/>
        <end position="45"/>
    </location>
</feature>
<dbReference type="GO" id="GO:0034605">
    <property type="term" value="P:cellular response to heat"/>
    <property type="evidence" value="ECO:0007669"/>
    <property type="project" value="TreeGrafter"/>
</dbReference>
<accession>A0A1F5X1S7</accession>
<dbReference type="Pfam" id="PF00004">
    <property type="entry name" value="AAA"/>
    <property type="match status" value="1"/>
</dbReference>
<evidence type="ECO:0000313" key="7">
    <source>
        <dbReference type="EMBL" id="OGF81858.1"/>
    </source>
</evidence>
<keyword evidence="2" id="KW-0067">ATP-binding</keyword>
<keyword evidence="4" id="KW-0812">Transmembrane</keyword>
<dbReference type="InterPro" id="IPR050130">
    <property type="entry name" value="ClpA_ClpB"/>
</dbReference>
<keyword evidence="4" id="KW-1133">Transmembrane helix</keyword>
<evidence type="ECO:0000259" key="5">
    <source>
        <dbReference type="SMART" id="SM00382"/>
    </source>
</evidence>
<protein>
    <recommendedName>
        <fullName evidence="9">Sigma-54 factor interaction domain-containing protein</fullName>
    </recommendedName>
</protein>
<keyword evidence="1" id="KW-0547">Nucleotide-binding</keyword>
<dbReference type="InterPro" id="IPR027417">
    <property type="entry name" value="P-loop_NTPase"/>
</dbReference>
<dbReference type="CDD" id="cd00009">
    <property type="entry name" value="AAA"/>
    <property type="match status" value="1"/>
</dbReference>
<dbReference type="Gene3D" id="3.40.50.300">
    <property type="entry name" value="P-loop containing nucleotide triphosphate hydrolases"/>
    <property type="match status" value="2"/>
</dbReference>
<dbReference type="Pfam" id="PF07724">
    <property type="entry name" value="AAA_2"/>
    <property type="match status" value="1"/>
</dbReference>
<gene>
    <name evidence="7" type="ORF">A2930_01950</name>
</gene>
<dbReference type="GO" id="GO:0016887">
    <property type="term" value="F:ATP hydrolysis activity"/>
    <property type="evidence" value="ECO:0007669"/>
    <property type="project" value="InterPro"/>
</dbReference>
<dbReference type="GO" id="GO:0005524">
    <property type="term" value="F:ATP binding"/>
    <property type="evidence" value="ECO:0007669"/>
    <property type="project" value="UniProtKB-KW"/>
</dbReference>
<evidence type="ECO:0000259" key="6">
    <source>
        <dbReference type="SMART" id="SM01086"/>
    </source>
</evidence>
<organism evidence="7 8">
    <name type="scientific">Candidatus Giovannonibacteria bacterium RIFCSPLOWO2_01_FULL_45_34</name>
    <dbReference type="NCBI Taxonomy" id="1798351"/>
    <lineage>
        <taxon>Bacteria</taxon>
        <taxon>Candidatus Giovannoniibacteriota</taxon>
    </lineage>
</organism>
<keyword evidence="4" id="KW-0472">Membrane</keyword>
<dbReference type="PANTHER" id="PTHR11638:SF18">
    <property type="entry name" value="HEAT SHOCK PROTEIN 104"/>
    <property type="match status" value="1"/>
</dbReference>
<reference evidence="7 8" key="1">
    <citation type="journal article" date="2016" name="Nat. Commun.">
        <title>Thousands of microbial genomes shed light on interconnected biogeochemical processes in an aquifer system.</title>
        <authorList>
            <person name="Anantharaman K."/>
            <person name="Brown C.T."/>
            <person name="Hug L.A."/>
            <person name="Sharon I."/>
            <person name="Castelle C.J."/>
            <person name="Probst A.J."/>
            <person name="Thomas B.C."/>
            <person name="Singh A."/>
            <person name="Wilkins M.J."/>
            <person name="Karaoz U."/>
            <person name="Brodie E.L."/>
            <person name="Williams K.H."/>
            <person name="Hubbard S.S."/>
            <person name="Banfield J.F."/>
        </authorList>
    </citation>
    <scope>NUCLEOTIDE SEQUENCE [LARGE SCALE GENOMIC DNA]</scope>
</reference>
<dbReference type="PRINTS" id="PR00300">
    <property type="entry name" value="CLPPROTEASEA"/>
</dbReference>
<evidence type="ECO:0000313" key="8">
    <source>
        <dbReference type="Proteomes" id="UP000178114"/>
    </source>
</evidence>
<dbReference type="Proteomes" id="UP000178114">
    <property type="component" value="Unassembled WGS sequence"/>
</dbReference>
<dbReference type="InterPro" id="IPR003959">
    <property type="entry name" value="ATPase_AAA_core"/>
</dbReference>
<feature type="domain" description="AAA+ ATPase" evidence="5">
    <location>
        <begin position="559"/>
        <end position="728"/>
    </location>
</feature>
<dbReference type="CDD" id="cd19499">
    <property type="entry name" value="RecA-like_ClpB_Hsp104-like"/>
    <property type="match status" value="1"/>
</dbReference>
<evidence type="ECO:0000256" key="4">
    <source>
        <dbReference type="SAM" id="Phobius"/>
    </source>
</evidence>
<dbReference type="InterPro" id="IPR019489">
    <property type="entry name" value="Clp_ATPase_C"/>
</dbReference>
<sequence length="812" mass="90544">MLYILKNHPFRDSADIEKRYGTRNLELIKNISIFAAVIFPLFYLANLGKAWLGLGLIALGIGTFADLLRRFAVYFQDKNIEFLPEDAKELSRLDFKNTWPNFIDFSSYVFLYGITDPKNKQEVVGAMMESEFGNFFLMRTDINKEEFLKKCSALLGELDLGQLAAEAANSALRRGHRLMEPSDFLAAFSVCDKTFAGILLSWSLAEKDLDFIYHWFDTAREHRPKTFLEALADSPGIGKTLAYGYTPLLDTHSRSINITSGDAEALHIVAHKKEISELGEALAKAELSNVLLVGEEGIGKMTIVKGFVWRVSHGKSLPALNYRRVLRLQMESIMSEKSKTGSASAALSKIFKEAERAGNVILVIEDIELYLESGTETTISEALLPFLRSPLIKIIGLTTPKGYSKSIGDKSQLKLLFNEVRIEEPGEETVIEILEDISLAEEKKTGARILYSTVKKIYELALHYISGVPFPEKAVNLLHQTLVFASESRARFVTPDMAEHILERKFGVELGEAGEAEKNILVNLENLLHESVINQETGIKAIADGLRRKRAGISAQSRPAGTFLFLGPTGVGKTETAKALAKVYFGSADRVIRLDMSEYQNPQDMARLIGSAEANQPGYLSEKIRTQPFSLILLDEIEKAHPNILNLFLQILDEGAAKDAHSNRMDFTSAFIISTSNAGSEFIRESIKAGLSYEELQKKLLDVVLERGIFRPEFVNRFDGIIIYTPLTHEHVRAVAVLMLKDLAKRIEDDGYQFSWTDAALDALANAGYSEAFGAREMRRVIQEKVESKLAKDILNGKYQKGGTIALDAKDL</sequence>
<comment type="caution">
    <text evidence="7">The sequence shown here is derived from an EMBL/GenBank/DDBJ whole genome shotgun (WGS) entry which is preliminary data.</text>
</comment>
<dbReference type="PANTHER" id="PTHR11638">
    <property type="entry name" value="ATP-DEPENDENT CLP PROTEASE"/>
    <property type="match status" value="1"/>
</dbReference>
<evidence type="ECO:0000256" key="3">
    <source>
        <dbReference type="ARBA" id="ARBA00023186"/>
    </source>
</evidence>
<evidence type="ECO:0000256" key="1">
    <source>
        <dbReference type="ARBA" id="ARBA00022741"/>
    </source>
</evidence>
<dbReference type="STRING" id="1798351.A2930_01950"/>
<feature type="domain" description="AAA+ ATPase" evidence="5">
    <location>
        <begin position="286"/>
        <end position="427"/>
    </location>
</feature>
<name>A0A1F5X1S7_9BACT</name>
<evidence type="ECO:0008006" key="9">
    <source>
        <dbReference type="Google" id="ProtNLM"/>
    </source>
</evidence>
<dbReference type="SMART" id="SM01086">
    <property type="entry name" value="ClpB_D2-small"/>
    <property type="match status" value="1"/>
</dbReference>
<dbReference type="GO" id="GO:0005737">
    <property type="term" value="C:cytoplasm"/>
    <property type="evidence" value="ECO:0007669"/>
    <property type="project" value="TreeGrafter"/>
</dbReference>
<dbReference type="Gene3D" id="1.10.8.60">
    <property type="match status" value="2"/>
</dbReference>
<dbReference type="Pfam" id="PF10431">
    <property type="entry name" value="ClpB_D2-small"/>
    <property type="match status" value="1"/>
</dbReference>
<keyword evidence="3" id="KW-0143">Chaperone</keyword>
<dbReference type="SUPFAM" id="SSF52540">
    <property type="entry name" value="P-loop containing nucleoside triphosphate hydrolases"/>
    <property type="match status" value="2"/>
</dbReference>